<dbReference type="InParanoid" id="A0A0C3CJR2"/>
<dbReference type="EMBL" id="KN832879">
    <property type="protein sequence ID" value="KIM99158.1"/>
    <property type="molecule type" value="Genomic_DNA"/>
</dbReference>
<dbReference type="AlphaFoldDB" id="A0A0C3CJR2"/>
<name>A0A0C3CJR2_OIDMZ</name>
<accession>A0A0C3CJR2</accession>
<sequence>MADVLGVAASVAGLMTIADSIVRIGFKFIKDVKEAEKSCDYLRCARTTLLEILAGQDNISDGLQGIKLGLEADRAERRKIVISEERQKMLRILGDVDARKWQDSNIRLRQPGTGIWFTDGVDFKSWLSTDESKLWINGIPVAFFYCDYKDPRTQEPLNILGAFARQLIMQNERCFTQLSEFCGHHTMSDGSTRNPTSEELCGLIRNLSKHFHTTIIVVDGLDEITHSRAEVTRDLSSLNSKGGKIKTLFASRPEVDLGYELEDFVQVSIAAMSSDLRLYVASEIERRTRERRLRIRDPTLKDHIMTTLVKGADGM</sequence>
<dbReference type="STRING" id="913774.A0A0C3CJR2"/>
<dbReference type="Pfam" id="PF24883">
    <property type="entry name" value="NPHP3_N"/>
    <property type="match status" value="1"/>
</dbReference>
<dbReference type="Gene3D" id="3.40.50.300">
    <property type="entry name" value="P-loop containing nucleotide triphosphate hydrolases"/>
    <property type="match status" value="1"/>
</dbReference>
<proteinExistence type="predicted"/>
<keyword evidence="1" id="KW-0677">Repeat</keyword>
<keyword evidence="4" id="KW-1185">Reference proteome</keyword>
<feature type="domain" description="Nephrocystin 3-like N-terminal" evidence="2">
    <location>
        <begin position="141"/>
        <end position="252"/>
    </location>
</feature>
<dbReference type="InterPro" id="IPR027417">
    <property type="entry name" value="P-loop_NTPase"/>
</dbReference>
<reference evidence="4" key="2">
    <citation type="submission" date="2015-01" db="EMBL/GenBank/DDBJ databases">
        <title>Evolutionary Origins and Diversification of the Mycorrhizal Mutualists.</title>
        <authorList>
            <consortium name="DOE Joint Genome Institute"/>
            <consortium name="Mycorrhizal Genomics Consortium"/>
            <person name="Kohler A."/>
            <person name="Kuo A."/>
            <person name="Nagy L.G."/>
            <person name="Floudas D."/>
            <person name="Copeland A."/>
            <person name="Barry K.W."/>
            <person name="Cichocki N."/>
            <person name="Veneault-Fourrey C."/>
            <person name="LaButti K."/>
            <person name="Lindquist E.A."/>
            <person name="Lipzen A."/>
            <person name="Lundell T."/>
            <person name="Morin E."/>
            <person name="Murat C."/>
            <person name="Riley R."/>
            <person name="Ohm R."/>
            <person name="Sun H."/>
            <person name="Tunlid A."/>
            <person name="Henrissat B."/>
            <person name="Grigoriev I.V."/>
            <person name="Hibbett D.S."/>
            <person name="Martin F."/>
        </authorList>
    </citation>
    <scope>NUCLEOTIDE SEQUENCE [LARGE SCALE GENOMIC DNA]</scope>
    <source>
        <strain evidence="4">Zn</strain>
    </source>
</reference>
<protein>
    <recommendedName>
        <fullName evidence="2">Nephrocystin 3-like N-terminal domain-containing protein</fullName>
    </recommendedName>
</protein>
<evidence type="ECO:0000313" key="4">
    <source>
        <dbReference type="Proteomes" id="UP000054321"/>
    </source>
</evidence>
<dbReference type="OrthoDB" id="1577640at2759"/>
<dbReference type="HOGENOM" id="CLU_050878_0_0_1"/>
<dbReference type="PANTHER" id="PTHR10039:SF15">
    <property type="entry name" value="NACHT DOMAIN-CONTAINING PROTEIN"/>
    <property type="match status" value="1"/>
</dbReference>
<dbReference type="PANTHER" id="PTHR10039">
    <property type="entry name" value="AMELOGENIN"/>
    <property type="match status" value="1"/>
</dbReference>
<evidence type="ECO:0000259" key="2">
    <source>
        <dbReference type="Pfam" id="PF24883"/>
    </source>
</evidence>
<gene>
    <name evidence="3" type="ORF">OIDMADRAFT_166795</name>
</gene>
<evidence type="ECO:0000256" key="1">
    <source>
        <dbReference type="ARBA" id="ARBA00022737"/>
    </source>
</evidence>
<dbReference type="Proteomes" id="UP000054321">
    <property type="component" value="Unassembled WGS sequence"/>
</dbReference>
<evidence type="ECO:0000313" key="3">
    <source>
        <dbReference type="EMBL" id="KIM99158.1"/>
    </source>
</evidence>
<dbReference type="InterPro" id="IPR056884">
    <property type="entry name" value="NPHP3-like_N"/>
</dbReference>
<reference evidence="3 4" key="1">
    <citation type="submission" date="2014-04" db="EMBL/GenBank/DDBJ databases">
        <authorList>
            <consortium name="DOE Joint Genome Institute"/>
            <person name="Kuo A."/>
            <person name="Martino E."/>
            <person name="Perotto S."/>
            <person name="Kohler A."/>
            <person name="Nagy L.G."/>
            <person name="Floudas D."/>
            <person name="Copeland A."/>
            <person name="Barry K.W."/>
            <person name="Cichocki N."/>
            <person name="Veneault-Fourrey C."/>
            <person name="LaButti K."/>
            <person name="Lindquist E.A."/>
            <person name="Lipzen A."/>
            <person name="Lundell T."/>
            <person name="Morin E."/>
            <person name="Murat C."/>
            <person name="Sun H."/>
            <person name="Tunlid A."/>
            <person name="Henrissat B."/>
            <person name="Grigoriev I.V."/>
            <person name="Hibbett D.S."/>
            <person name="Martin F."/>
            <person name="Nordberg H.P."/>
            <person name="Cantor M.N."/>
            <person name="Hua S.X."/>
        </authorList>
    </citation>
    <scope>NUCLEOTIDE SEQUENCE [LARGE SCALE GENOMIC DNA]</scope>
    <source>
        <strain evidence="3 4">Zn</strain>
    </source>
</reference>
<organism evidence="3 4">
    <name type="scientific">Oidiodendron maius (strain Zn)</name>
    <dbReference type="NCBI Taxonomy" id="913774"/>
    <lineage>
        <taxon>Eukaryota</taxon>
        <taxon>Fungi</taxon>
        <taxon>Dikarya</taxon>
        <taxon>Ascomycota</taxon>
        <taxon>Pezizomycotina</taxon>
        <taxon>Leotiomycetes</taxon>
        <taxon>Leotiomycetes incertae sedis</taxon>
        <taxon>Myxotrichaceae</taxon>
        <taxon>Oidiodendron</taxon>
    </lineage>
</organism>